<organism evidence="8 9">
    <name type="scientific">Agaribacillus aureus</name>
    <dbReference type="NCBI Taxonomy" id="3051825"/>
    <lineage>
        <taxon>Bacteria</taxon>
        <taxon>Pseudomonadati</taxon>
        <taxon>Bacteroidota</taxon>
        <taxon>Cytophagia</taxon>
        <taxon>Cytophagales</taxon>
        <taxon>Splendidivirgaceae</taxon>
        <taxon>Agaribacillus</taxon>
    </lineage>
</organism>
<dbReference type="Gene3D" id="2.170.130.10">
    <property type="entry name" value="TonB-dependent receptor, plug domain"/>
    <property type="match status" value="1"/>
</dbReference>
<accession>A0ABT8L9X5</accession>
<keyword evidence="2 4" id="KW-0472">Membrane</keyword>
<reference evidence="8" key="1">
    <citation type="submission" date="2023-06" db="EMBL/GenBank/DDBJ databases">
        <title>Genomic of Agaribacillus aureum.</title>
        <authorList>
            <person name="Wang G."/>
        </authorList>
    </citation>
    <scope>NUCLEOTIDE SEQUENCE</scope>
    <source>
        <strain evidence="8">BMA12</strain>
    </source>
</reference>
<dbReference type="SUPFAM" id="SSF49464">
    <property type="entry name" value="Carboxypeptidase regulatory domain-like"/>
    <property type="match status" value="1"/>
</dbReference>
<evidence type="ECO:0000256" key="2">
    <source>
        <dbReference type="ARBA" id="ARBA00023136"/>
    </source>
</evidence>
<feature type="domain" description="TonB-dependent receptor-like beta-barrel" evidence="6">
    <location>
        <begin position="414"/>
        <end position="887"/>
    </location>
</feature>
<dbReference type="Pfam" id="PF07715">
    <property type="entry name" value="Plug"/>
    <property type="match status" value="1"/>
</dbReference>
<evidence type="ECO:0000256" key="4">
    <source>
        <dbReference type="RuleBase" id="RU003357"/>
    </source>
</evidence>
<proteinExistence type="inferred from homology"/>
<evidence type="ECO:0000256" key="5">
    <source>
        <dbReference type="SAM" id="SignalP"/>
    </source>
</evidence>
<comment type="similarity">
    <text evidence="4">Belongs to the TonB-dependent receptor family.</text>
</comment>
<keyword evidence="8" id="KW-0675">Receptor</keyword>
<feature type="domain" description="TonB-dependent receptor plug" evidence="7">
    <location>
        <begin position="134"/>
        <end position="222"/>
    </location>
</feature>
<evidence type="ECO:0000313" key="8">
    <source>
        <dbReference type="EMBL" id="MDN5214560.1"/>
    </source>
</evidence>
<evidence type="ECO:0000313" key="9">
    <source>
        <dbReference type="Proteomes" id="UP001172083"/>
    </source>
</evidence>
<keyword evidence="4" id="KW-0798">TonB box</keyword>
<comment type="caution">
    <text evidence="8">The sequence shown here is derived from an EMBL/GenBank/DDBJ whole genome shotgun (WGS) entry which is preliminary data.</text>
</comment>
<evidence type="ECO:0000256" key="1">
    <source>
        <dbReference type="ARBA" id="ARBA00004442"/>
    </source>
</evidence>
<dbReference type="Pfam" id="PF13715">
    <property type="entry name" value="CarbopepD_reg_2"/>
    <property type="match status" value="1"/>
</dbReference>
<keyword evidence="3" id="KW-0998">Cell outer membrane</keyword>
<protein>
    <submittedName>
        <fullName evidence="8">TonB-dependent receptor</fullName>
    </submittedName>
</protein>
<keyword evidence="5" id="KW-0732">Signal</keyword>
<dbReference type="SUPFAM" id="SSF56935">
    <property type="entry name" value="Porins"/>
    <property type="match status" value="1"/>
</dbReference>
<dbReference type="InterPro" id="IPR000531">
    <property type="entry name" value="Beta-barrel_TonB"/>
</dbReference>
<feature type="chain" id="PRO_5046942227" evidence="5">
    <location>
        <begin position="20"/>
        <end position="925"/>
    </location>
</feature>
<evidence type="ECO:0000256" key="3">
    <source>
        <dbReference type="ARBA" id="ARBA00023237"/>
    </source>
</evidence>
<dbReference type="Pfam" id="PF00593">
    <property type="entry name" value="TonB_dep_Rec_b-barrel"/>
    <property type="match status" value="1"/>
</dbReference>
<dbReference type="PANTHER" id="PTHR40980:SF5">
    <property type="entry name" value="TONB-DEPENDENT RECEPTOR"/>
    <property type="match status" value="1"/>
</dbReference>
<name>A0ABT8L9X5_9BACT</name>
<keyword evidence="9" id="KW-1185">Reference proteome</keyword>
<feature type="signal peptide" evidence="5">
    <location>
        <begin position="1"/>
        <end position="19"/>
    </location>
</feature>
<gene>
    <name evidence="8" type="ORF">QQ020_20945</name>
</gene>
<dbReference type="PANTHER" id="PTHR40980">
    <property type="entry name" value="PLUG DOMAIN-CONTAINING PROTEIN"/>
    <property type="match status" value="1"/>
</dbReference>
<dbReference type="Gene3D" id="2.60.40.1120">
    <property type="entry name" value="Carboxypeptidase-like, regulatory domain"/>
    <property type="match status" value="1"/>
</dbReference>
<dbReference type="InterPro" id="IPR012910">
    <property type="entry name" value="Plug_dom"/>
</dbReference>
<evidence type="ECO:0000259" key="7">
    <source>
        <dbReference type="Pfam" id="PF07715"/>
    </source>
</evidence>
<dbReference type="InterPro" id="IPR037066">
    <property type="entry name" value="Plug_dom_sf"/>
</dbReference>
<dbReference type="Gene3D" id="2.40.170.20">
    <property type="entry name" value="TonB-dependent receptor, beta-barrel domain"/>
    <property type="match status" value="1"/>
</dbReference>
<comment type="subcellular location">
    <subcellularLocation>
        <location evidence="1 4">Cell outer membrane</location>
    </subcellularLocation>
</comment>
<dbReference type="EMBL" id="JAUJEB010000005">
    <property type="protein sequence ID" value="MDN5214560.1"/>
    <property type="molecule type" value="Genomic_DNA"/>
</dbReference>
<evidence type="ECO:0000259" key="6">
    <source>
        <dbReference type="Pfam" id="PF00593"/>
    </source>
</evidence>
<dbReference type="Proteomes" id="UP001172083">
    <property type="component" value="Unassembled WGS sequence"/>
</dbReference>
<sequence length="925" mass="104076">MKRTLLFTAFILLFQTTFAQSGKIVVSIFDVESGEPLIGATAQVAGTSIGAVADLDGKATLIIDEGTYDLEVSFVSYEKKLITGVEVIAEESTVLNVSLGSDVVGLEEVVVTAEAIKSSENALLTIQKKSATLFDAISADQFSRNGDSDVGAAIKRVTGVTVEGGKYVYVRGLGDRYSKTVLNGADIPGLDPNKNSVQLDVFPSNLISNLIVYKTFSPELPGSFTGGYVNIETKDFPDNFTFKASASVGFNTQSSLRNDFLTYEGGENEAFAFGSKGREIPSIIDGVGARDFPQFGEELNEFSDAFAGRQFERRVKNSLLDHKFSFSLGNQTSLFNKTFGYIASVTYSRSYDAYDNGATARYERPTTGVRELQETRDLVDMRGDENVLWGAMISGSLKLNDLNKIKLNLLHNQSGTNTGRYQAGFWNNSGQRPFIETRTLQYIERGFSNAQLSGEHNIEALNNLEIKWISSYTMSSQEDPDVAFFTNEFARDESGNPEDYRISLSYRRPSRYFRELEEDNWDNKLDFTLPINLWNDLKGKIKFGGAYTKKDREFSEDRYEFTFRVPYDGSGDDYFSTENLGNGVDVQFATAPENSYTANQEIFAGYLGIETWLTKKLRLNGGARFESTKQEIEAENGSQGELDLNDLLPSVNLTYELVESMNLRLSYNKTLARPTFREFAPLSTFDFAGGGIQSGNPALERTLIDNFDFRWEYYPRSGEYLAISPFYKRFENPIENTILNTSDLQFQWQNRDEATLVGLELEARKQLDFLGSAFEKFKLNMNVTLVDSKVKLAASELDQIRQFVPDFSSERELFGQSPFVINAGLQYLDDDKGTDVSLNFNVFGERLFLISTETGALVYEKSRPDLGLNIRQRLSEKWRITLRAQNLINPDTNFELDFFDQDFVWQRYTTGRSFSLGLSYTIEKY</sequence>
<dbReference type="InterPro" id="IPR008969">
    <property type="entry name" value="CarboxyPept-like_regulatory"/>
</dbReference>
<dbReference type="InterPro" id="IPR036942">
    <property type="entry name" value="Beta-barrel_TonB_sf"/>
</dbReference>
<dbReference type="RefSeq" id="WP_346759899.1">
    <property type="nucleotide sequence ID" value="NZ_JAUJEB010000005.1"/>
</dbReference>